<dbReference type="Pfam" id="PF02580">
    <property type="entry name" value="Tyr_Deacylase"/>
    <property type="match status" value="1"/>
</dbReference>
<proteinExistence type="inferred from homology"/>
<accession>A0A3P7KVI3</accession>
<evidence type="ECO:0000256" key="1">
    <source>
        <dbReference type="ARBA" id="ARBA00009673"/>
    </source>
</evidence>
<dbReference type="Gene3D" id="3.50.80.10">
    <property type="entry name" value="D-tyrosyl-tRNA(Tyr) deacylase"/>
    <property type="match status" value="1"/>
</dbReference>
<dbReference type="OrthoDB" id="275783at2759"/>
<comment type="catalytic activity">
    <reaction evidence="3">
        <text>glycyl-tRNA(Ala) + H2O = tRNA(Ala) + glycine + H(+)</text>
        <dbReference type="Rhea" id="RHEA:53744"/>
        <dbReference type="Rhea" id="RHEA-COMP:9657"/>
        <dbReference type="Rhea" id="RHEA-COMP:13640"/>
        <dbReference type="ChEBI" id="CHEBI:15377"/>
        <dbReference type="ChEBI" id="CHEBI:15378"/>
        <dbReference type="ChEBI" id="CHEBI:57305"/>
        <dbReference type="ChEBI" id="CHEBI:78442"/>
        <dbReference type="ChEBI" id="CHEBI:78522"/>
        <dbReference type="EC" id="3.1.1.96"/>
    </reaction>
</comment>
<dbReference type="SUPFAM" id="SSF69500">
    <property type="entry name" value="DTD-like"/>
    <property type="match status" value="1"/>
</dbReference>
<sequence length="45" mass="5008">MRVVIQRVKQASVHVDEKLISEIGRGILVLVGIARDDADADLNYM</sequence>
<dbReference type="EC" id="3.1.1.96" evidence="2"/>
<comment type="catalytic activity">
    <reaction evidence="4">
        <text>a D-aminoacyl-tRNA + H2O = a tRNA + a D-alpha-amino acid + H(+)</text>
        <dbReference type="Rhea" id="RHEA:13953"/>
        <dbReference type="Rhea" id="RHEA-COMP:10123"/>
        <dbReference type="Rhea" id="RHEA-COMP:10124"/>
        <dbReference type="ChEBI" id="CHEBI:15377"/>
        <dbReference type="ChEBI" id="CHEBI:15378"/>
        <dbReference type="ChEBI" id="CHEBI:59871"/>
        <dbReference type="ChEBI" id="CHEBI:78442"/>
        <dbReference type="ChEBI" id="CHEBI:79333"/>
        <dbReference type="EC" id="3.1.1.96"/>
    </reaction>
</comment>
<protein>
    <recommendedName>
        <fullName evidence="2">D-aminoacyl-tRNA deacylase</fullName>
        <ecNumber evidence="2">3.1.1.96</ecNumber>
    </recommendedName>
</protein>
<evidence type="ECO:0000256" key="4">
    <source>
        <dbReference type="ARBA" id="ARBA00048018"/>
    </source>
</evidence>
<dbReference type="GO" id="GO:0051500">
    <property type="term" value="F:D-tyrosyl-tRNA(Tyr) deacylase activity"/>
    <property type="evidence" value="ECO:0007669"/>
    <property type="project" value="TreeGrafter"/>
</dbReference>
<gene>
    <name evidence="5" type="ORF">DILT_LOCUS4806</name>
</gene>
<evidence type="ECO:0000256" key="3">
    <source>
        <dbReference type="ARBA" id="ARBA00047676"/>
    </source>
</evidence>
<comment type="similarity">
    <text evidence="1">Belongs to the DTD family.</text>
</comment>
<evidence type="ECO:0000313" key="5">
    <source>
        <dbReference type="EMBL" id="VDN08975.1"/>
    </source>
</evidence>
<dbReference type="PANTHER" id="PTHR10472:SF5">
    <property type="entry name" value="D-AMINOACYL-TRNA DEACYLASE 1"/>
    <property type="match status" value="1"/>
</dbReference>
<dbReference type="InterPro" id="IPR023509">
    <property type="entry name" value="DTD-like_sf"/>
</dbReference>
<evidence type="ECO:0000256" key="2">
    <source>
        <dbReference type="ARBA" id="ARBA00013056"/>
    </source>
</evidence>
<reference evidence="5 6" key="1">
    <citation type="submission" date="2018-11" db="EMBL/GenBank/DDBJ databases">
        <authorList>
            <consortium name="Pathogen Informatics"/>
        </authorList>
    </citation>
    <scope>NUCLEOTIDE SEQUENCE [LARGE SCALE GENOMIC DNA]</scope>
</reference>
<dbReference type="EMBL" id="UYRU01046153">
    <property type="protein sequence ID" value="VDN08975.1"/>
    <property type="molecule type" value="Genomic_DNA"/>
</dbReference>
<keyword evidence="6" id="KW-1185">Reference proteome</keyword>
<dbReference type="AlphaFoldDB" id="A0A3P7KVI3"/>
<organism evidence="5 6">
    <name type="scientific">Dibothriocephalus latus</name>
    <name type="common">Fish tapeworm</name>
    <name type="synonym">Diphyllobothrium latum</name>
    <dbReference type="NCBI Taxonomy" id="60516"/>
    <lineage>
        <taxon>Eukaryota</taxon>
        <taxon>Metazoa</taxon>
        <taxon>Spiralia</taxon>
        <taxon>Lophotrochozoa</taxon>
        <taxon>Platyhelminthes</taxon>
        <taxon>Cestoda</taxon>
        <taxon>Eucestoda</taxon>
        <taxon>Diphyllobothriidea</taxon>
        <taxon>Diphyllobothriidae</taxon>
        <taxon>Dibothriocephalus</taxon>
    </lineage>
</organism>
<dbReference type="GO" id="GO:0005737">
    <property type="term" value="C:cytoplasm"/>
    <property type="evidence" value="ECO:0007669"/>
    <property type="project" value="InterPro"/>
</dbReference>
<evidence type="ECO:0000313" key="6">
    <source>
        <dbReference type="Proteomes" id="UP000281553"/>
    </source>
</evidence>
<name>A0A3P7KVI3_DIBLA</name>
<dbReference type="Proteomes" id="UP000281553">
    <property type="component" value="Unassembled WGS sequence"/>
</dbReference>
<dbReference type="PANTHER" id="PTHR10472">
    <property type="entry name" value="D-TYROSYL-TRNA TYR DEACYLASE"/>
    <property type="match status" value="1"/>
</dbReference>
<dbReference type="InterPro" id="IPR003732">
    <property type="entry name" value="Daa-tRNA_deacyls_DTD"/>
</dbReference>